<dbReference type="InterPro" id="IPR036927">
    <property type="entry name" value="Cyt_c_oxase-like_su1_sf"/>
</dbReference>
<feature type="transmembrane region" description="Helical" evidence="1">
    <location>
        <begin position="118"/>
        <end position="139"/>
    </location>
</feature>
<feature type="transmembrane region" description="Helical" evidence="1">
    <location>
        <begin position="21"/>
        <end position="40"/>
    </location>
</feature>
<feature type="transmembrane region" description="Helical" evidence="1">
    <location>
        <begin position="82"/>
        <end position="106"/>
    </location>
</feature>
<organism evidence="2 3">
    <name type="scientific">Tistrella bauzanensis</name>
    <dbReference type="NCBI Taxonomy" id="657419"/>
    <lineage>
        <taxon>Bacteria</taxon>
        <taxon>Pseudomonadati</taxon>
        <taxon>Pseudomonadota</taxon>
        <taxon>Alphaproteobacteria</taxon>
        <taxon>Geminicoccales</taxon>
        <taxon>Geminicoccaceae</taxon>
        <taxon>Tistrella</taxon>
    </lineage>
</organism>
<reference evidence="3" key="1">
    <citation type="journal article" date="2019" name="Int. J. Syst. Evol. Microbiol.">
        <title>The Global Catalogue of Microorganisms (GCM) 10K type strain sequencing project: providing services to taxonomists for standard genome sequencing and annotation.</title>
        <authorList>
            <consortium name="The Broad Institute Genomics Platform"/>
            <consortium name="The Broad Institute Genome Sequencing Center for Infectious Disease"/>
            <person name="Wu L."/>
            <person name="Ma J."/>
        </authorList>
    </citation>
    <scope>NUCLEOTIDE SEQUENCE [LARGE SCALE GENOMIC DNA]</scope>
    <source>
        <strain evidence="3">CGMCC 1.10188</strain>
    </source>
</reference>
<keyword evidence="1" id="KW-0812">Transmembrane</keyword>
<sequence length="143" mass="14698">MNSTGDVSRGQGRPAINPLAAFHLRAAAVYAVIGMVAGVAMSATHHFEYGPAHAHLNLLGFVAAALYGLLLKDRADLAATRLARLHAGLAHAGMVVMIAGLVILFSGNPGLGEPLARIGSIAVVLAAVLFVVLVFRATARRAA</sequence>
<dbReference type="Proteomes" id="UP000603352">
    <property type="component" value="Unassembled WGS sequence"/>
</dbReference>
<gene>
    <name evidence="2" type="ORF">GCM10011505_21460</name>
</gene>
<dbReference type="Gene3D" id="1.20.210.10">
    <property type="entry name" value="Cytochrome c oxidase-like, subunit I domain"/>
    <property type="match status" value="1"/>
</dbReference>
<evidence type="ECO:0000256" key="1">
    <source>
        <dbReference type="SAM" id="Phobius"/>
    </source>
</evidence>
<proteinExistence type="predicted"/>
<protein>
    <recommendedName>
        <fullName evidence="4">TonB-dependent receptor</fullName>
    </recommendedName>
</protein>
<evidence type="ECO:0008006" key="4">
    <source>
        <dbReference type="Google" id="ProtNLM"/>
    </source>
</evidence>
<evidence type="ECO:0000313" key="3">
    <source>
        <dbReference type="Proteomes" id="UP000603352"/>
    </source>
</evidence>
<feature type="transmembrane region" description="Helical" evidence="1">
    <location>
        <begin position="52"/>
        <end position="70"/>
    </location>
</feature>
<keyword evidence="1" id="KW-1133">Transmembrane helix</keyword>
<evidence type="ECO:0000313" key="2">
    <source>
        <dbReference type="EMBL" id="GGB39614.1"/>
    </source>
</evidence>
<dbReference type="RefSeq" id="WP_188577625.1">
    <property type="nucleotide sequence ID" value="NZ_BMDZ01000021.1"/>
</dbReference>
<keyword evidence="1" id="KW-0472">Membrane</keyword>
<dbReference type="EMBL" id="BMDZ01000021">
    <property type="protein sequence ID" value="GGB39614.1"/>
    <property type="molecule type" value="Genomic_DNA"/>
</dbReference>
<accession>A0ABQ1IGJ9</accession>
<name>A0ABQ1IGJ9_9PROT</name>
<comment type="caution">
    <text evidence="2">The sequence shown here is derived from an EMBL/GenBank/DDBJ whole genome shotgun (WGS) entry which is preliminary data.</text>
</comment>
<keyword evidence="3" id="KW-1185">Reference proteome</keyword>